<evidence type="ECO:0000256" key="3">
    <source>
        <dbReference type="ARBA" id="ARBA00022692"/>
    </source>
</evidence>
<comment type="caution">
    <text evidence="7">The sequence shown here is derived from an EMBL/GenBank/DDBJ whole genome shotgun (WGS) entry which is preliminary data.</text>
</comment>
<dbReference type="Proteomes" id="UP001461498">
    <property type="component" value="Unassembled WGS sequence"/>
</dbReference>
<dbReference type="GO" id="GO:0005886">
    <property type="term" value="C:plasma membrane"/>
    <property type="evidence" value="ECO:0007669"/>
    <property type="project" value="UniProtKB-SubCell"/>
</dbReference>
<gene>
    <name evidence="7" type="ORF">O3M35_007758</name>
</gene>
<evidence type="ECO:0000256" key="4">
    <source>
        <dbReference type="ARBA" id="ARBA00022989"/>
    </source>
</evidence>
<evidence type="ECO:0000256" key="5">
    <source>
        <dbReference type="ARBA" id="ARBA00023136"/>
    </source>
</evidence>
<reference evidence="7 8" key="1">
    <citation type="submission" date="2022-12" db="EMBL/GenBank/DDBJ databases">
        <title>Chromosome-level genome assembly of true bugs.</title>
        <authorList>
            <person name="Ma L."/>
            <person name="Li H."/>
        </authorList>
    </citation>
    <scope>NUCLEOTIDE SEQUENCE [LARGE SCALE GENOMIC DNA]</scope>
    <source>
        <strain evidence="7">Lab_2022b</strain>
    </source>
</reference>
<evidence type="ECO:0000256" key="1">
    <source>
        <dbReference type="ARBA" id="ARBA00004651"/>
    </source>
</evidence>
<keyword evidence="2" id="KW-1003">Cell membrane</keyword>
<keyword evidence="5 6" id="KW-0472">Membrane</keyword>
<dbReference type="EMBL" id="JAPXFL010000004">
    <property type="protein sequence ID" value="KAK9508006.1"/>
    <property type="molecule type" value="Genomic_DNA"/>
</dbReference>
<keyword evidence="8" id="KW-1185">Reference proteome</keyword>
<dbReference type="GO" id="GO:0050909">
    <property type="term" value="P:sensory perception of taste"/>
    <property type="evidence" value="ECO:0007669"/>
    <property type="project" value="InterPro"/>
</dbReference>
<dbReference type="InterPro" id="IPR013604">
    <property type="entry name" value="7TM_chemorcpt"/>
</dbReference>
<name>A0AAW1DB59_9HEMI</name>
<feature type="transmembrane region" description="Helical" evidence="6">
    <location>
        <begin position="80"/>
        <end position="98"/>
    </location>
</feature>
<sequence>MELPLYITWLFWSIIFVWYPVSVCSQINSHNEKFNRMLRRKVYSENESQFANYTKVKLYFLNNDKIKFTAFAMFDMNVRVMFNLIATTATCIVILLQLDSLLNEFYENQKL</sequence>
<organism evidence="7 8">
    <name type="scientific">Rhynocoris fuscipes</name>
    <dbReference type="NCBI Taxonomy" id="488301"/>
    <lineage>
        <taxon>Eukaryota</taxon>
        <taxon>Metazoa</taxon>
        <taxon>Ecdysozoa</taxon>
        <taxon>Arthropoda</taxon>
        <taxon>Hexapoda</taxon>
        <taxon>Insecta</taxon>
        <taxon>Pterygota</taxon>
        <taxon>Neoptera</taxon>
        <taxon>Paraneoptera</taxon>
        <taxon>Hemiptera</taxon>
        <taxon>Heteroptera</taxon>
        <taxon>Panheteroptera</taxon>
        <taxon>Cimicomorpha</taxon>
        <taxon>Reduviidae</taxon>
        <taxon>Harpactorinae</taxon>
        <taxon>Harpactorini</taxon>
        <taxon>Rhynocoris</taxon>
    </lineage>
</organism>
<evidence type="ECO:0008006" key="9">
    <source>
        <dbReference type="Google" id="ProtNLM"/>
    </source>
</evidence>
<evidence type="ECO:0000256" key="2">
    <source>
        <dbReference type="ARBA" id="ARBA00022475"/>
    </source>
</evidence>
<evidence type="ECO:0000313" key="7">
    <source>
        <dbReference type="EMBL" id="KAK9508006.1"/>
    </source>
</evidence>
<keyword evidence="3 6" id="KW-0812">Transmembrane</keyword>
<protein>
    <recommendedName>
        <fullName evidence="9">Gustatory receptor</fullName>
    </recommendedName>
</protein>
<feature type="transmembrane region" description="Helical" evidence="6">
    <location>
        <begin position="6"/>
        <end position="27"/>
    </location>
</feature>
<comment type="subcellular location">
    <subcellularLocation>
        <location evidence="1">Cell membrane</location>
        <topology evidence="1">Multi-pass membrane protein</topology>
    </subcellularLocation>
</comment>
<accession>A0AAW1DB59</accession>
<keyword evidence="4 6" id="KW-1133">Transmembrane helix</keyword>
<evidence type="ECO:0000256" key="6">
    <source>
        <dbReference type="SAM" id="Phobius"/>
    </source>
</evidence>
<evidence type="ECO:0000313" key="8">
    <source>
        <dbReference type="Proteomes" id="UP001461498"/>
    </source>
</evidence>
<dbReference type="Pfam" id="PF08395">
    <property type="entry name" value="7tm_7"/>
    <property type="match status" value="1"/>
</dbReference>
<dbReference type="AlphaFoldDB" id="A0AAW1DB59"/>
<proteinExistence type="predicted"/>